<dbReference type="GO" id="GO:0016757">
    <property type="term" value="F:glycosyltransferase activity"/>
    <property type="evidence" value="ECO:0007669"/>
    <property type="project" value="UniProtKB-KW"/>
</dbReference>
<accession>A0ABT0QEC0</accession>
<dbReference type="EC" id="2.4.-.-" evidence="4"/>
<dbReference type="RefSeq" id="WP_249972713.1">
    <property type="nucleotide sequence ID" value="NZ_JAMFLZ010000003.1"/>
</dbReference>
<evidence type="ECO:0000256" key="1">
    <source>
        <dbReference type="ARBA" id="ARBA00022676"/>
    </source>
</evidence>
<evidence type="ECO:0000256" key="2">
    <source>
        <dbReference type="ARBA" id="ARBA00022679"/>
    </source>
</evidence>
<evidence type="ECO:0000259" key="3">
    <source>
        <dbReference type="Pfam" id="PF00535"/>
    </source>
</evidence>
<dbReference type="EMBL" id="JAMFLZ010000003">
    <property type="protein sequence ID" value="MCL6294933.1"/>
    <property type="molecule type" value="Genomic_DNA"/>
</dbReference>
<gene>
    <name evidence="4" type="ORF">M3P09_08015</name>
</gene>
<feature type="domain" description="Glycosyltransferase 2-like" evidence="3">
    <location>
        <begin position="4"/>
        <end position="134"/>
    </location>
</feature>
<evidence type="ECO:0000313" key="4">
    <source>
        <dbReference type="EMBL" id="MCL6294933.1"/>
    </source>
</evidence>
<proteinExistence type="predicted"/>
<evidence type="ECO:0000313" key="5">
    <source>
        <dbReference type="Proteomes" id="UP001165381"/>
    </source>
</evidence>
<dbReference type="Pfam" id="PF00535">
    <property type="entry name" value="Glycos_transf_2"/>
    <property type="match status" value="1"/>
</dbReference>
<keyword evidence="2 4" id="KW-0808">Transferase</keyword>
<sequence length="344" mass="40582">MKLSIIVPFYNAENHIERCINSLVNQNIKERDYEIILIDDGSNDTGVMIAETFKKKHTNITIYSQHNIGLGATRNVGISLAKGDYIYFIDADDYLAYSTLNIVLNYLDIYDLELICFESSLTEKLNLFNTKTTEEIKDVKIYNGIDFLSKTKFHRITVWWYIIKRDFLIKTKLKFVEGRYMEDGPFTFSLFLQAKTVISLPLDVHRYVKVSNSIMNNDSLEHLKKMIEDYVYLIHKFNSIIVELSKKKDPKLLKVINNVKYRSQVNVYFMFYKLIKSNVSIYAINNILNNFKKIEAYPLTDFIGEEYSKRKFVITSNVFNSKFLFFILLYPLRYLYRLNIIKLV</sequence>
<dbReference type="Gene3D" id="3.90.550.10">
    <property type="entry name" value="Spore Coat Polysaccharide Biosynthesis Protein SpsA, Chain A"/>
    <property type="match status" value="1"/>
</dbReference>
<dbReference type="CDD" id="cd00761">
    <property type="entry name" value="Glyco_tranf_GTA_type"/>
    <property type="match status" value="1"/>
</dbReference>
<dbReference type="PANTHER" id="PTHR22916:SF51">
    <property type="entry name" value="GLYCOSYLTRANSFERASE EPSH-RELATED"/>
    <property type="match status" value="1"/>
</dbReference>
<name>A0ABT0QEC0_9FLAO</name>
<protein>
    <submittedName>
        <fullName evidence="4">Glycosyltransferase</fullName>
        <ecNumber evidence="4">2.4.-.-</ecNumber>
    </submittedName>
</protein>
<dbReference type="SUPFAM" id="SSF53448">
    <property type="entry name" value="Nucleotide-diphospho-sugar transferases"/>
    <property type="match status" value="1"/>
</dbReference>
<dbReference type="PANTHER" id="PTHR22916">
    <property type="entry name" value="GLYCOSYLTRANSFERASE"/>
    <property type="match status" value="1"/>
</dbReference>
<comment type="caution">
    <text evidence="4">The sequence shown here is derived from an EMBL/GenBank/DDBJ whole genome shotgun (WGS) entry which is preliminary data.</text>
</comment>
<dbReference type="Proteomes" id="UP001165381">
    <property type="component" value="Unassembled WGS sequence"/>
</dbReference>
<organism evidence="4 5">
    <name type="scientific">Jejuia spongiicola</name>
    <dbReference type="NCBI Taxonomy" id="2942207"/>
    <lineage>
        <taxon>Bacteria</taxon>
        <taxon>Pseudomonadati</taxon>
        <taxon>Bacteroidota</taxon>
        <taxon>Flavobacteriia</taxon>
        <taxon>Flavobacteriales</taxon>
        <taxon>Flavobacteriaceae</taxon>
        <taxon>Jejuia</taxon>
    </lineage>
</organism>
<keyword evidence="5" id="KW-1185">Reference proteome</keyword>
<dbReference type="InterPro" id="IPR029044">
    <property type="entry name" value="Nucleotide-diphossugar_trans"/>
</dbReference>
<dbReference type="InterPro" id="IPR001173">
    <property type="entry name" value="Glyco_trans_2-like"/>
</dbReference>
<reference evidence="4" key="1">
    <citation type="submission" date="2022-05" db="EMBL/GenBank/DDBJ databases">
        <authorList>
            <person name="Park J.-S."/>
        </authorList>
    </citation>
    <scope>NUCLEOTIDE SEQUENCE</scope>
    <source>
        <strain evidence="4">2012CJ34-3</strain>
    </source>
</reference>
<keyword evidence="1 4" id="KW-0328">Glycosyltransferase</keyword>